<dbReference type="PANTHER" id="PTHR43132:SF2">
    <property type="entry name" value="ARSENICAL RESISTANCE OPERON REPRESSOR ARSR-RELATED"/>
    <property type="match status" value="1"/>
</dbReference>
<keyword evidence="2" id="KW-0238">DNA-binding</keyword>
<gene>
    <name evidence="5" type="ORF">GCM10009810_29660</name>
</gene>
<dbReference type="InterPro" id="IPR011991">
    <property type="entry name" value="ArsR-like_HTH"/>
</dbReference>
<dbReference type="PANTHER" id="PTHR43132">
    <property type="entry name" value="ARSENICAL RESISTANCE OPERON REPRESSOR ARSR-RELATED"/>
    <property type="match status" value="1"/>
</dbReference>
<evidence type="ECO:0000256" key="2">
    <source>
        <dbReference type="ARBA" id="ARBA00023125"/>
    </source>
</evidence>
<name>A0ABN2KZA6_9MICO</name>
<protein>
    <recommendedName>
        <fullName evidence="4">HTH arsR-type domain-containing protein</fullName>
    </recommendedName>
</protein>
<sequence length="104" mass="10959">MDDGIALAEAGPVSSGADVRSAARVFAALGNPTRLKMVQLLHQRGEMTTAELRVSVPTGDVAVHLQVLVEVGLVDRAGRRRMSGAPVIYVLADGALDAVRDLLR</sequence>
<dbReference type="Gene3D" id="1.10.10.10">
    <property type="entry name" value="Winged helix-like DNA-binding domain superfamily/Winged helix DNA-binding domain"/>
    <property type="match status" value="1"/>
</dbReference>
<dbReference type="Pfam" id="PF12840">
    <property type="entry name" value="HTH_20"/>
    <property type="match status" value="1"/>
</dbReference>
<dbReference type="InterPro" id="IPR001845">
    <property type="entry name" value="HTH_ArsR_DNA-bd_dom"/>
</dbReference>
<evidence type="ECO:0000259" key="4">
    <source>
        <dbReference type="PROSITE" id="PS50987"/>
    </source>
</evidence>
<dbReference type="EMBL" id="BAAAPN010000059">
    <property type="protein sequence ID" value="GAA1769257.1"/>
    <property type="molecule type" value="Genomic_DNA"/>
</dbReference>
<accession>A0ABN2KZA6</accession>
<dbReference type="SMART" id="SM00418">
    <property type="entry name" value="HTH_ARSR"/>
    <property type="match status" value="1"/>
</dbReference>
<dbReference type="Proteomes" id="UP001501475">
    <property type="component" value="Unassembled WGS sequence"/>
</dbReference>
<reference evidence="5 6" key="1">
    <citation type="journal article" date="2019" name="Int. J. Syst. Evol. Microbiol.">
        <title>The Global Catalogue of Microorganisms (GCM) 10K type strain sequencing project: providing services to taxonomists for standard genome sequencing and annotation.</title>
        <authorList>
            <consortium name="The Broad Institute Genomics Platform"/>
            <consortium name="The Broad Institute Genome Sequencing Center for Infectious Disease"/>
            <person name="Wu L."/>
            <person name="Ma J."/>
        </authorList>
    </citation>
    <scope>NUCLEOTIDE SEQUENCE [LARGE SCALE GENOMIC DNA]</scope>
    <source>
        <strain evidence="5 6">JCM 15591</strain>
    </source>
</reference>
<dbReference type="SUPFAM" id="SSF46785">
    <property type="entry name" value="Winged helix' DNA-binding domain"/>
    <property type="match status" value="1"/>
</dbReference>
<comment type="caution">
    <text evidence="5">The sequence shown here is derived from an EMBL/GenBank/DDBJ whole genome shotgun (WGS) entry which is preliminary data.</text>
</comment>
<dbReference type="CDD" id="cd00090">
    <property type="entry name" value="HTH_ARSR"/>
    <property type="match status" value="1"/>
</dbReference>
<dbReference type="InterPro" id="IPR036388">
    <property type="entry name" value="WH-like_DNA-bd_sf"/>
</dbReference>
<keyword evidence="3" id="KW-0804">Transcription</keyword>
<dbReference type="RefSeq" id="WP_344067591.1">
    <property type="nucleotide sequence ID" value="NZ_BAAAPN010000059.1"/>
</dbReference>
<keyword evidence="1" id="KW-0805">Transcription regulation</keyword>
<evidence type="ECO:0000256" key="1">
    <source>
        <dbReference type="ARBA" id="ARBA00023015"/>
    </source>
</evidence>
<evidence type="ECO:0000256" key="3">
    <source>
        <dbReference type="ARBA" id="ARBA00023163"/>
    </source>
</evidence>
<proteinExistence type="predicted"/>
<keyword evidence="6" id="KW-1185">Reference proteome</keyword>
<dbReference type="InterPro" id="IPR036390">
    <property type="entry name" value="WH_DNA-bd_sf"/>
</dbReference>
<evidence type="ECO:0000313" key="5">
    <source>
        <dbReference type="EMBL" id="GAA1769257.1"/>
    </source>
</evidence>
<dbReference type="InterPro" id="IPR051011">
    <property type="entry name" value="Metal_resp_trans_reg"/>
</dbReference>
<dbReference type="PROSITE" id="PS50987">
    <property type="entry name" value="HTH_ARSR_2"/>
    <property type="match status" value="1"/>
</dbReference>
<organism evidence="5 6">
    <name type="scientific">Nostocoides vanveenii</name>
    <dbReference type="NCBI Taxonomy" id="330835"/>
    <lineage>
        <taxon>Bacteria</taxon>
        <taxon>Bacillati</taxon>
        <taxon>Actinomycetota</taxon>
        <taxon>Actinomycetes</taxon>
        <taxon>Micrococcales</taxon>
        <taxon>Intrasporangiaceae</taxon>
        <taxon>Nostocoides</taxon>
    </lineage>
</organism>
<evidence type="ECO:0000313" key="6">
    <source>
        <dbReference type="Proteomes" id="UP001501475"/>
    </source>
</evidence>
<feature type="domain" description="HTH arsR-type" evidence="4">
    <location>
        <begin position="14"/>
        <end position="104"/>
    </location>
</feature>